<dbReference type="EMBL" id="LGTL01000028">
    <property type="protein sequence ID" value="KPA74732.1"/>
    <property type="molecule type" value="Genomic_DNA"/>
</dbReference>
<dbReference type="OrthoDB" id="272610at2759"/>
<gene>
    <name evidence="3" type="ORF">ABB37_09036</name>
</gene>
<organism evidence="3 4">
    <name type="scientific">Leptomonas pyrrhocoris</name>
    <name type="common">Firebug parasite</name>
    <dbReference type="NCBI Taxonomy" id="157538"/>
    <lineage>
        <taxon>Eukaryota</taxon>
        <taxon>Discoba</taxon>
        <taxon>Euglenozoa</taxon>
        <taxon>Kinetoplastea</taxon>
        <taxon>Metakinetoplastina</taxon>
        <taxon>Trypanosomatida</taxon>
        <taxon>Trypanosomatidae</taxon>
        <taxon>Leishmaniinae</taxon>
        <taxon>Leptomonas</taxon>
    </lineage>
</organism>
<feature type="region of interest" description="Disordered" evidence="1">
    <location>
        <begin position="252"/>
        <end position="332"/>
    </location>
</feature>
<protein>
    <submittedName>
        <fullName evidence="3">Uncharacterized protein</fullName>
    </submittedName>
</protein>
<accession>A0A0N0VDA8</accession>
<feature type="compositionally biased region" description="Polar residues" evidence="1">
    <location>
        <begin position="296"/>
        <end position="305"/>
    </location>
</feature>
<dbReference type="RefSeq" id="XP_015653171.1">
    <property type="nucleotide sequence ID" value="XM_015808280.1"/>
</dbReference>
<evidence type="ECO:0000313" key="3">
    <source>
        <dbReference type="EMBL" id="KPA74732.1"/>
    </source>
</evidence>
<dbReference type="PANTHER" id="PTHR40382">
    <property type="match status" value="1"/>
</dbReference>
<evidence type="ECO:0000313" key="4">
    <source>
        <dbReference type="Proteomes" id="UP000037923"/>
    </source>
</evidence>
<comment type="caution">
    <text evidence="3">The sequence shown here is derived from an EMBL/GenBank/DDBJ whole genome shotgun (WGS) entry which is preliminary data.</text>
</comment>
<proteinExistence type="predicted"/>
<feature type="compositionally biased region" description="Low complexity" evidence="1">
    <location>
        <begin position="279"/>
        <end position="295"/>
    </location>
</feature>
<keyword evidence="2" id="KW-0732">Signal</keyword>
<dbReference type="PANTHER" id="PTHR40382:SF1">
    <property type="entry name" value="RIKEN CDNA 4930523C07 GENE"/>
    <property type="match status" value="1"/>
</dbReference>
<name>A0A0N0VDA8_LEPPY</name>
<dbReference type="EMBL" id="LGTL01000028">
    <property type="protein sequence ID" value="KPA74733.1"/>
    <property type="molecule type" value="Genomic_DNA"/>
</dbReference>
<dbReference type="GeneID" id="26909319"/>
<keyword evidence="4" id="KW-1185">Reference proteome</keyword>
<evidence type="ECO:0000256" key="1">
    <source>
        <dbReference type="SAM" id="MobiDB-lite"/>
    </source>
</evidence>
<dbReference type="OMA" id="CRLMMCA"/>
<feature type="compositionally biased region" description="Low complexity" evidence="1">
    <location>
        <begin position="307"/>
        <end position="318"/>
    </location>
</feature>
<dbReference type="AlphaFoldDB" id="A0A0N0VDA8"/>
<reference evidence="3 4" key="1">
    <citation type="submission" date="2015-07" db="EMBL/GenBank/DDBJ databases">
        <title>High-quality genome of monoxenous trypanosomatid Leptomonas pyrrhocoris.</title>
        <authorList>
            <person name="Flegontov P."/>
            <person name="Butenko A."/>
            <person name="Firsov S."/>
            <person name="Vlcek C."/>
            <person name="Logacheva M.D."/>
            <person name="Field M."/>
            <person name="Filatov D."/>
            <person name="Flegontova O."/>
            <person name="Gerasimov E."/>
            <person name="Jackson A.P."/>
            <person name="Kelly S."/>
            <person name="Opperdoes F."/>
            <person name="O'Reilly A."/>
            <person name="Votypka J."/>
            <person name="Yurchenko V."/>
            <person name="Lukes J."/>
        </authorList>
    </citation>
    <scope>NUCLEOTIDE SEQUENCE [LARGE SCALE GENOMIC DNA]</scope>
    <source>
        <strain evidence="3">H10</strain>
    </source>
</reference>
<dbReference type="VEuPathDB" id="TriTrypDB:LpyrH10_28_0690"/>
<dbReference type="InterPro" id="IPR039964">
    <property type="entry name" value="KIAA0040-like"/>
</dbReference>
<feature type="signal peptide" evidence="2">
    <location>
        <begin position="1"/>
        <end position="24"/>
    </location>
</feature>
<dbReference type="RefSeq" id="XP_015653172.1">
    <property type="nucleotide sequence ID" value="XM_015808281.1"/>
</dbReference>
<sequence length="332" mass="36092">MRGAFRGVVTVAVVTLTCLSFARADGPITPAQCSLINPNPEVTECSFYLKPLRDVYNDLPYDTVPAYQDCVKARCVCTGAAVNTAITTSGMFCNSTGWKESGYTTCNRFNHCFVNYWKCLNTAAALRYDNNVAEMTDGEIVLAQDIVDHGRTPGENFETTDIFRSCRLKMCDAAKSRENCGLITCLPNYTQCNEYMLPPPLPYTHQLCTQGCRAVLLMMALTLAILSFSFCCMACCPAQVIVSPPIIKEDAQTDKKAVGSDASATQGSRHGYNTRPDKNSPTPTNPNSQNTSSNSHLNENRQGSSRAAANGAAATAPHAEIRQQANNTNDPF</sequence>
<evidence type="ECO:0000256" key="2">
    <source>
        <dbReference type="SAM" id="SignalP"/>
    </source>
</evidence>
<feature type="chain" id="PRO_5007418810" evidence="2">
    <location>
        <begin position="25"/>
        <end position="332"/>
    </location>
</feature>
<dbReference type="Proteomes" id="UP000037923">
    <property type="component" value="Unassembled WGS sequence"/>
</dbReference>
<feature type="compositionally biased region" description="Polar residues" evidence="1">
    <location>
        <begin position="323"/>
        <end position="332"/>
    </location>
</feature>